<gene>
    <name evidence="1" type="ORF">ZHAS_00009755</name>
</gene>
<reference evidence="2" key="2">
    <citation type="submission" date="2020-05" db="UniProtKB">
        <authorList>
            <consortium name="EnsemblMetazoa"/>
        </authorList>
    </citation>
    <scope>IDENTIFICATION</scope>
</reference>
<dbReference type="Proteomes" id="UP000030765">
    <property type="component" value="Unassembled WGS sequence"/>
</dbReference>
<dbReference type="EMBL" id="ATLV01017279">
    <property type="status" value="NOT_ANNOTATED_CDS"/>
    <property type="molecule type" value="Genomic_DNA"/>
</dbReference>
<evidence type="ECO:0000313" key="3">
    <source>
        <dbReference type="Proteomes" id="UP000030765"/>
    </source>
</evidence>
<name>A0A084VVT5_ANOSI</name>
<keyword evidence="3" id="KW-1185">Reference proteome</keyword>
<dbReference type="EMBL" id="KE525161">
    <property type="protein sequence ID" value="KFB42079.1"/>
    <property type="molecule type" value="Genomic_DNA"/>
</dbReference>
<dbReference type="EnsemblMetazoa" id="ASIC009755-RA">
    <property type="protein sequence ID" value="ASIC009755-PA"/>
    <property type="gene ID" value="ASIC009755"/>
</dbReference>
<accession>A0A084VVT5</accession>
<dbReference type="AlphaFoldDB" id="A0A084VVT5"/>
<dbReference type="VEuPathDB" id="VectorBase:ASIC009755"/>
<evidence type="ECO:0000313" key="2">
    <source>
        <dbReference type="EnsemblMetazoa" id="ASIC009755-PA"/>
    </source>
</evidence>
<organism evidence="1">
    <name type="scientific">Anopheles sinensis</name>
    <name type="common">Mosquito</name>
    <dbReference type="NCBI Taxonomy" id="74873"/>
    <lineage>
        <taxon>Eukaryota</taxon>
        <taxon>Metazoa</taxon>
        <taxon>Ecdysozoa</taxon>
        <taxon>Arthropoda</taxon>
        <taxon>Hexapoda</taxon>
        <taxon>Insecta</taxon>
        <taxon>Pterygota</taxon>
        <taxon>Neoptera</taxon>
        <taxon>Endopterygota</taxon>
        <taxon>Diptera</taxon>
        <taxon>Nematocera</taxon>
        <taxon>Culicoidea</taxon>
        <taxon>Culicidae</taxon>
        <taxon>Anophelinae</taxon>
        <taxon>Anopheles</taxon>
    </lineage>
</organism>
<proteinExistence type="predicted"/>
<protein>
    <submittedName>
        <fullName evidence="1 2">Sensor protein GacS</fullName>
    </submittedName>
</protein>
<sequence>MTSTWGGGSEAVESERARGLCGSFQRALFLVRFVCPFARHCLDVVHRILSNGACWSAKAREKNHTVMPCFMETVNRRLDRLRSFRSACRLPLVDGSKVNYERERRGKDDDIYDIICLGQNGPPPRIPLYILAANGTTVEPNRCLEEFMYQPNMAPWRALRSAEE</sequence>
<evidence type="ECO:0000313" key="1">
    <source>
        <dbReference type="EMBL" id="KFB42079.1"/>
    </source>
</evidence>
<reference evidence="1 3" key="1">
    <citation type="journal article" date="2014" name="BMC Genomics">
        <title>Genome sequence of Anopheles sinensis provides insight into genetics basis of mosquito competence for malaria parasites.</title>
        <authorList>
            <person name="Zhou D."/>
            <person name="Zhang D."/>
            <person name="Ding G."/>
            <person name="Shi L."/>
            <person name="Hou Q."/>
            <person name="Ye Y."/>
            <person name="Xu Y."/>
            <person name="Zhou H."/>
            <person name="Xiong C."/>
            <person name="Li S."/>
            <person name="Yu J."/>
            <person name="Hong S."/>
            <person name="Yu X."/>
            <person name="Zou P."/>
            <person name="Chen C."/>
            <person name="Chang X."/>
            <person name="Wang W."/>
            <person name="Lv Y."/>
            <person name="Sun Y."/>
            <person name="Ma L."/>
            <person name="Shen B."/>
            <person name="Zhu C."/>
        </authorList>
    </citation>
    <scope>NUCLEOTIDE SEQUENCE [LARGE SCALE GENOMIC DNA]</scope>
</reference>